<evidence type="ECO:0000313" key="2">
    <source>
        <dbReference type="EMBL" id="KAI3903657.1"/>
    </source>
</evidence>
<protein>
    <submittedName>
        <fullName evidence="2">Uncharacterized protein</fullName>
    </submittedName>
</protein>
<evidence type="ECO:0000313" key="3">
    <source>
        <dbReference type="Proteomes" id="UP001202328"/>
    </source>
</evidence>
<comment type="caution">
    <text evidence="2">The sequence shown here is derived from an EMBL/GenBank/DDBJ whole genome shotgun (WGS) entry which is preliminary data.</text>
</comment>
<evidence type="ECO:0000256" key="1">
    <source>
        <dbReference type="SAM" id="MobiDB-lite"/>
    </source>
</evidence>
<feature type="compositionally biased region" description="Low complexity" evidence="1">
    <location>
        <begin position="60"/>
        <end position="73"/>
    </location>
</feature>
<keyword evidence="3" id="KW-1185">Reference proteome</keyword>
<feature type="region of interest" description="Disordered" evidence="1">
    <location>
        <begin position="58"/>
        <end position="108"/>
    </location>
</feature>
<proteinExistence type="predicted"/>
<reference evidence="2" key="1">
    <citation type="submission" date="2022-04" db="EMBL/GenBank/DDBJ databases">
        <title>A functionally conserved STORR gene fusion in Papaver species that diverged 16.8 million years ago.</title>
        <authorList>
            <person name="Catania T."/>
        </authorList>
    </citation>
    <scope>NUCLEOTIDE SEQUENCE</scope>
    <source>
        <strain evidence="2">S-188037</strain>
    </source>
</reference>
<gene>
    <name evidence="2" type="ORF">MKW98_032311</name>
</gene>
<dbReference type="Proteomes" id="UP001202328">
    <property type="component" value="Unassembled WGS sequence"/>
</dbReference>
<organism evidence="2 3">
    <name type="scientific">Papaver atlanticum</name>
    <dbReference type="NCBI Taxonomy" id="357466"/>
    <lineage>
        <taxon>Eukaryota</taxon>
        <taxon>Viridiplantae</taxon>
        <taxon>Streptophyta</taxon>
        <taxon>Embryophyta</taxon>
        <taxon>Tracheophyta</taxon>
        <taxon>Spermatophyta</taxon>
        <taxon>Magnoliopsida</taxon>
        <taxon>Ranunculales</taxon>
        <taxon>Papaveraceae</taxon>
        <taxon>Papaveroideae</taxon>
        <taxon>Papaver</taxon>
    </lineage>
</organism>
<name>A0AAD4SG43_9MAGN</name>
<accession>A0AAD4SG43</accession>
<dbReference type="AlphaFoldDB" id="A0AAD4SG43"/>
<dbReference type="EMBL" id="JAJJMB010011222">
    <property type="protein sequence ID" value="KAI3903657.1"/>
    <property type="molecule type" value="Genomic_DNA"/>
</dbReference>
<feature type="compositionally biased region" description="Basic and acidic residues" evidence="1">
    <location>
        <begin position="98"/>
        <end position="108"/>
    </location>
</feature>
<feature type="compositionally biased region" description="Basic and acidic residues" evidence="1">
    <location>
        <begin position="74"/>
        <end position="83"/>
    </location>
</feature>
<sequence length="108" mass="12673">MGENDVTSLNVFMINDNKLVLPSREFNGSSSSKDSYPLQGKMELKHLRSCKFLSVFKPNQTTTQSMNSSQQETRISRRSLEQQRRRKRKPLEKSQQIMERDQSARNHR</sequence>